<evidence type="ECO:0000313" key="3">
    <source>
        <dbReference type="EMBL" id="RML29888.1"/>
    </source>
</evidence>
<dbReference type="EMBL" id="RBNL01004564">
    <property type="protein sequence ID" value="RML29888.1"/>
    <property type="molecule type" value="Genomic_DNA"/>
</dbReference>
<dbReference type="InterPro" id="IPR015421">
    <property type="entry name" value="PyrdxlP-dep_Trfase_major"/>
</dbReference>
<evidence type="ECO:0000256" key="2">
    <source>
        <dbReference type="ARBA" id="ARBA00037999"/>
    </source>
</evidence>
<dbReference type="AlphaFoldDB" id="A0A3M2UTQ1"/>
<dbReference type="InterPro" id="IPR000653">
    <property type="entry name" value="DegT/StrS_aminotransferase"/>
</dbReference>
<evidence type="ECO:0000313" key="4">
    <source>
        <dbReference type="Proteomes" id="UP000282378"/>
    </source>
</evidence>
<reference evidence="3 4" key="1">
    <citation type="submission" date="2018-08" db="EMBL/GenBank/DDBJ databases">
        <title>Recombination of ecologically and evolutionarily significant loci maintains genetic cohesion in the Pseudomonas syringae species complex.</title>
        <authorList>
            <person name="Dillon M."/>
            <person name="Thakur S."/>
            <person name="Almeida R.N.D."/>
            <person name="Weir B.S."/>
            <person name="Guttman D.S."/>
        </authorList>
    </citation>
    <scope>NUCLEOTIDE SEQUENCE [LARGE SCALE GENOMIC DNA]</scope>
    <source>
        <strain evidence="3 4">88_10</strain>
    </source>
</reference>
<dbReference type="InterPro" id="IPR015424">
    <property type="entry name" value="PyrdxlP-dep_Trfase"/>
</dbReference>
<comment type="similarity">
    <text evidence="2">Belongs to the DegT/DnrJ/EryC1 family.</text>
</comment>
<dbReference type="GO" id="GO:0000271">
    <property type="term" value="P:polysaccharide biosynthetic process"/>
    <property type="evidence" value="ECO:0007669"/>
    <property type="project" value="TreeGrafter"/>
</dbReference>
<organism evidence="3 4">
    <name type="scientific">Pseudomonas syringae pv. maculicola</name>
    <dbReference type="NCBI Taxonomy" id="59511"/>
    <lineage>
        <taxon>Bacteria</taxon>
        <taxon>Pseudomonadati</taxon>
        <taxon>Pseudomonadota</taxon>
        <taxon>Gammaproteobacteria</taxon>
        <taxon>Pseudomonadales</taxon>
        <taxon>Pseudomonadaceae</taxon>
        <taxon>Pseudomonas</taxon>
    </lineage>
</organism>
<dbReference type="PANTHER" id="PTHR30244:SF9">
    <property type="entry name" value="PROTEIN RV3402C"/>
    <property type="match status" value="1"/>
</dbReference>
<keyword evidence="3" id="KW-0808">Transferase</keyword>
<dbReference type="GO" id="GO:0030170">
    <property type="term" value="F:pyridoxal phosphate binding"/>
    <property type="evidence" value="ECO:0007669"/>
    <property type="project" value="TreeGrafter"/>
</dbReference>
<gene>
    <name evidence="3" type="ORF">APX70_06702</name>
</gene>
<dbReference type="GO" id="GO:0008483">
    <property type="term" value="F:transaminase activity"/>
    <property type="evidence" value="ECO:0007669"/>
    <property type="project" value="UniProtKB-KW"/>
</dbReference>
<feature type="non-terminal residue" evidence="3">
    <location>
        <position position="80"/>
    </location>
</feature>
<proteinExistence type="inferred from homology"/>
<accession>A0A3M2UTQ1</accession>
<dbReference type="Gene3D" id="3.40.640.10">
    <property type="entry name" value="Type I PLP-dependent aspartate aminotransferase-like (Major domain)"/>
    <property type="match status" value="1"/>
</dbReference>
<keyword evidence="3" id="KW-0032">Aminotransferase</keyword>
<dbReference type="Pfam" id="PF01041">
    <property type="entry name" value="DegT_DnrJ_EryC1"/>
    <property type="match status" value="1"/>
</dbReference>
<comment type="caution">
    <text evidence="3">The sequence shown here is derived from an EMBL/GenBank/DDBJ whole genome shotgun (WGS) entry which is preliminary data.</text>
</comment>
<name>A0A3M2UTQ1_PSEYM</name>
<keyword evidence="1" id="KW-0663">Pyridoxal phosphate</keyword>
<dbReference type="SUPFAM" id="SSF53383">
    <property type="entry name" value="PLP-dependent transferases"/>
    <property type="match status" value="1"/>
</dbReference>
<dbReference type="Proteomes" id="UP000282378">
    <property type="component" value="Unassembled WGS sequence"/>
</dbReference>
<protein>
    <submittedName>
        <fullName evidence="3">Aminotransferase, DegT/DnrJ/EryC1/StrS family</fullName>
    </submittedName>
</protein>
<dbReference type="PANTHER" id="PTHR30244">
    <property type="entry name" value="TRANSAMINASE"/>
    <property type="match status" value="1"/>
</dbReference>
<evidence type="ECO:0000256" key="1">
    <source>
        <dbReference type="ARBA" id="ARBA00022898"/>
    </source>
</evidence>
<sequence>MTNHGPLAKELTERLKDYLGVRHIILTNNGTLALQVAYRALGLSGSAVTTPFSFVATSSSLKWEGIRPIFADIDPATWNI</sequence>